<reference evidence="2" key="2">
    <citation type="journal article" date="2024" name="Plant">
        <title>Genomic evolution and insights into agronomic trait innovations of Sesamum species.</title>
        <authorList>
            <person name="Miao H."/>
            <person name="Wang L."/>
            <person name="Qu L."/>
            <person name="Liu H."/>
            <person name="Sun Y."/>
            <person name="Le M."/>
            <person name="Wang Q."/>
            <person name="Wei S."/>
            <person name="Zheng Y."/>
            <person name="Lin W."/>
            <person name="Duan Y."/>
            <person name="Cao H."/>
            <person name="Xiong S."/>
            <person name="Wang X."/>
            <person name="Wei L."/>
            <person name="Li C."/>
            <person name="Ma Q."/>
            <person name="Ju M."/>
            <person name="Zhao R."/>
            <person name="Li G."/>
            <person name="Mu C."/>
            <person name="Tian Q."/>
            <person name="Mei H."/>
            <person name="Zhang T."/>
            <person name="Gao T."/>
            <person name="Zhang H."/>
        </authorList>
    </citation>
    <scope>NUCLEOTIDE SEQUENCE</scope>
    <source>
        <strain evidence="2">KEN8</strain>
    </source>
</reference>
<sequence length="218" mass="24762">MKEKLASLEKNKTWSISYRLAGQDPIGTSWVYKVKLLLDGSVDRYKVRLVAKEYNQIEGVDNTNNFYHVAKANTQLNIYMVPQEGYAVPQGKICDTFLVFLVCVDDVLISGPSQTLIIEVKEYLNGLFTIKNLGYAKYILGIEIVRSQVGRLLNQIKYIRDIVQDTGLEHTKLMATPFPIGVKLTAEDGVSLLIQIHRRLLGPQQYLKFTRSDIQYAT</sequence>
<dbReference type="AlphaFoldDB" id="A0AAW2IYH8"/>
<dbReference type="Pfam" id="PF07727">
    <property type="entry name" value="RVT_2"/>
    <property type="match status" value="1"/>
</dbReference>
<dbReference type="InterPro" id="IPR013103">
    <property type="entry name" value="RVT_2"/>
</dbReference>
<evidence type="ECO:0000313" key="2">
    <source>
        <dbReference type="EMBL" id="KAL0287265.1"/>
    </source>
</evidence>
<accession>A0AAW2IYH8</accession>
<name>A0AAW2IYH8_9LAMI</name>
<comment type="caution">
    <text evidence="2">The sequence shown here is derived from an EMBL/GenBank/DDBJ whole genome shotgun (WGS) entry which is preliminary data.</text>
</comment>
<feature type="domain" description="Reverse transcriptase Ty1/copia-type" evidence="1">
    <location>
        <begin position="98"/>
        <end position="177"/>
    </location>
</feature>
<dbReference type="EMBL" id="JACGWM010001830">
    <property type="protein sequence ID" value="KAL0287265.1"/>
    <property type="molecule type" value="Genomic_DNA"/>
</dbReference>
<gene>
    <name evidence="2" type="ORF">Scaly_2769700</name>
</gene>
<proteinExistence type="predicted"/>
<organism evidence="2">
    <name type="scientific">Sesamum calycinum</name>
    <dbReference type="NCBI Taxonomy" id="2727403"/>
    <lineage>
        <taxon>Eukaryota</taxon>
        <taxon>Viridiplantae</taxon>
        <taxon>Streptophyta</taxon>
        <taxon>Embryophyta</taxon>
        <taxon>Tracheophyta</taxon>
        <taxon>Spermatophyta</taxon>
        <taxon>Magnoliopsida</taxon>
        <taxon>eudicotyledons</taxon>
        <taxon>Gunneridae</taxon>
        <taxon>Pentapetalae</taxon>
        <taxon>asterids</taxon>
        <taxon>lamiids</taxon>
        <taxon>Lamiales</taxon>
        <taxon>Pedaliaceae</taxon>
        <taxon>Sesamum</taxon>
    </lineage>
</organism>
<reference evidence="2" key="1">
    <citation type="submission" date="2020-06" db="EMBL/GenBank/DDBJ databases">
        <authorList>
            <person name="Li T."/>
            <person name="Hu X."/>
            <person name="Zhang T."/>
            <person name="Song X."/>
            <person name="Zhang H."/>
            <person name="Dai N."/>
            <person name="Sheng W."/>
            <person name="Hou X."/>
            <person name="Wei L."/>
        </authorList>
    </citation>
    <scope>NUCLEOTIDE SEQUENCE</scope>
    <source>
        <strain evidence="2">KEN8</strain>
        <tissue evidence="2">Leaf</tissue>
    </source>
</reference>
<evidence type="ECO:0000259" key="1">
    <source>
        <dbReference type="Pfam" id="PF07727"/>
    </source>
</evidence>
<protein>
    <submittedName>
        <fullName evidence="2">Mitochondrial protein</fullName>
    </submittedName>
</protein>